<dbReference type="PANTHER" id="PTHR45644:SF3">
    <property type="entry name" value="FI08533P-RELATED"/>
    <property type="match status" value="1"/>
</dbReference>
<feature type="domain" description="AAA+ ATPase" evidence="9">
    <location>
        <begin position="395"/>
        <end position="531"/>
    </location>
</feature>
<keyword evidence="4 6" id="KW-0067">ATP-binding</keyword>
<protein>
    <recommendedName>
        <fullName evidence="9">AAA+ ATPase domain-containing protein</fullName>
    </recommendedName>
</protein>
<reference evidence="10" key="1">
    <citation type="journal article" date="2021" name="Open Biol.">
        <title>Shared evolutionary footprints suggest mitochondrial oxidative damage underlies multiple complex I losses in fungi.</title>
        <authorList>
            <person name="Schikora-Tamarit M.A."/>
            <person name="Marcet-Houben M."/>
            <person name="Nosek J."/>
            <person name="Gabaldon T."/>
        </authorList>
    </citation>
    <scope>NUCLEOTIDE SEQUENCE</scope>
    <source>
        <strain evidence="10">NCAIM Y.01608</strain>
    </source>
</reference>
<dbReference type="GO" id="GO:0016887">
    <property type="term" value="F:ATP hydrolysis activity"/>
    <property type="evidence" value="ECO:0007669"/>
    <property type="project" value="InterPro"/>
</dbReference>
<evidence type="ECO:0000259" key="9">
    <source>
        <dbReference type="SMART" id="SM00382"/>
    </source>
</evidence>
<dbReference type="InterPro" id="IPR051701">
    <property type="entry name" value="Mito_OM_Translocase_MSP1"/>
</dbReference>
<dbReference type="InterPro" id="IPR041569">
    <property type="entry name" value="AAA_lid_3"/>
</dbReference>
<keyword evidence="2 6" id="KW-0547">Nucleotide-binding</keyword>
<dbReference type="InterPro" id="IPR003959">
    <property type="entry name" value="ATPase_AAA_core"/>
</dbReference>
<comment type="similarity">
    <text evidence="6">Belongs to the AAA ATPase family.</text>
</comment>
<dbReference type="InterPro" id="IPR003593">
    <property type="entry name" value="AAA+_ATPase"/>
</dbReference>
<keyword evidence="11" id="KW-1185">Reference proteome</keyword>
<accession>A0A9P8TED5</accession>
<comment type="caution">
    <text evidence="10">The sequence shown here is derived from an EMBL/GenBank/DDBJ whole genome shotgun (WGS) entry which is preliminary data.</text>
</comment>
<evidence type="ECO:0000256" key="7">
    <source>
        <dbReference type="SAM" id="Coils"/>
    </source>
</evidence>
<evidence type="ECO:0000256" key="8">
    <source>
        <dbReference type="SAM" id="MobiDB-lite"/>
    </source>
</evidence>
<dbReference type="PANTHER" id="PTHR45644">
    <property type="entry name" value="AAA ATPASE, PUTATIVE (AFU_ORTHOLOGUE AFUA_2G12920)-RELATED-RELATED"/>
    <property type="match status" value="1"/>
</dbReference>
<dbReference type="PROSITE" id="PS00674">
    <property type="entry name" value="AAA"/>
    <property type="match status" value="1"/>
</dbReference>
<evidence type="ECO:0000313" key="11">
    <source>
        <dbReference type="Proteomes" id="UP000788993"/>
    </source>
</evidence>
<organism evidence="10 11">
    <name type="scientific">Ogataea polymorpha</name>
    <dbReference type="NCBI Taxonomy" id="460523"/>
    <lineage>
        <taxon>Eukaryota</taxon>
        <taxon>Fungi</taxon>
        <taxon>Dikarya</taxon>
        <taxon>Ascomycota</taxon>
        <taxon>Saccharomycotina</taxon>
        <taxon>Pichiomycetes</taxon>
        <taxon>Pichiales</taxon>
        <taxon>Pichiaceae</taxon>
        <taxon>Ogataea</taxon>
    </lineage>
</organism>
<dbReference type="EMBL" id="JAEUBD010000382">
    <property type="protein sequence ID" value="KAH3675276.1"/>
    <property type="molecule type" value="Genomic_DNA"/>
</dbReference>
<dbReference type="Gene3D" id="3.40.50.300">
    <property type="entry name" value="P-loop containing nucleotide triphosphate hydrolases"/>
    <property type="match status" value="1"/>
</dbReference>
<dbReference type="GO" id="GO:0140570">
    <property type="term" value="P:extraction of mislocalized protein from mitochondrial outer membrane"/>
    <property type="evidence" value="ECO:0007669"/>
    <property type="project" value="TreeGrafter"/>
</dbReference>
<dbReference type="GO" id="GO:0005524">
    <property type="term" value="F:ATP binding"/>
    <property type="evidence" value="ECO:0007669"/>
    <property type="project" value="UniProtKB-KW"/>
</dbReference>
<keyword evidence="3" id="KW-0472">Membrane</keyword>
<proteinExistence type="inferred from homology"/>
<dbReference type="SUPFAM" id="SSF52540">
    <property type="entry name" value="P-loop containing nucleoside triphosphate hydrolases"/>
    <property type="match status" value="1"/>
</dbReference>
<dbReference type="GO" id="GO:0140567">
    <property type="term" value="F:membrane protein dislocase activity"/>
    <property type="evidence" value="ECO:0007669"/>
    <property type="project" value="UniProtKB-ARBA"/>
</dbReference>
<dbReference type="GO" id="GO:0005741">
    <property type="term" value="C:mitochondrial outer membrane"/>
    <property type="evidence" value="ECO:0007669"/>
    <property type="project" value="UniProtKB-SubCell"/>
</dbReference>
<keyword evidence="7" id="KW-0175">Coiled coil</keyword>
<evidence type="ECO:0000256" key="6">
    <source>
        <dbReference type="RuleBase" id="RU003651"/>
    </source>
</evidence>
<evidence type="ECO:0000256" key="4">
    <source>
        <dbReference type="ARBA" id="ARBA00022840"/>
    </source>
</evidence>
<dbReference type="InterPro" id="IPR003960">
    <property type="entry name" value="ATPase_AAA_CS"/>
</dbReference>
<evidence type="ECO:0000256" key="3">
    <source>
        <dbReference type="ARBA" id="ARBA00022787"/>
    </source>
</evidence>
<comment type="subcellular location">
    <subcellularLocation>
        <location evidence="1">Mitochondrion outer membrane</location>
        <topology evidence="1">Single-pass membrane protein</topology>
    </subcellularLocation>
</comment>
<dbReference type="InterPro" id="IPR027417">
    <property type="entry name" value="P-loop_NTPase"/>
</dbReference>
<dbReference type="Pfam" id="PF00004">
    <property type="entry name" value="AAA"/>
    <property type="match status" value="1"/>
</dbReference>
<keyword evidence="5" id="KW-0496">Mitochondrion</keyword>
<name>A0A9P8TED5_9ASCO</name>
<sequence length="630" mass="68860">MASLTILRAFSVYNALRSFTTVKRFASDSLLNGPLTERMMFCISSLSSFSSILRRKAGGTYFPAGTGATYGFSRTEGPTSESESLSEVSNSPICFNNSLSSSSRESVVEASSSSSSSDPKPSSSRPSKSPPMYSRSSSVLSNTLGNVVSSPDTSDSVCDSSSNWSNSSSLELSSSSSSTSSCRSSSLTIFKLLPFLAPFNFISWAITSFCSSSSDSSLSLSDSSSSITSSSLNPVNSSYSTPSLSFKSLSSTSCSFSSTILTWQTLLTILLLNMFKKIDPKLITDAVFFVGASLSIFYLLTHILGEEGPARTSKETKKKAKLSLEKLKRANPGLNLELSEYEKVILNSVIPPDEIGVSFEDIGGLDNIISDLQESVILPLTCPDLFTQYASLLQAPKGVLLYGPPGCGKTMLAKALASKSRANFISIRMSTIMDKWYGESNKLVDALFSLANKLQPCIIFIDEIDSFLRERNSMDHEITATLKAEFMTLWDGLTSSGRILILGATNRPDDIDSAFMRRMPKRFPINMPNAEQRHKILEKLLDNVDYDFELDKLVQITDGMSGSDLKELCRNAAINSTREFIRNNVRDGKPINPKEQIVMRPLRVHDFIESVTPSDSLIKKLDKLKIDPVD</sequence>
<evidence type="ECO:0000313" key="10">
    <source>
        <dbReference type="EMBL" id="KAH3675276.1"/>
    </source>
</evidence>
<reference evidence="10" key="2">
    <citation type="submission" date="2021-01" db="EMBL/GenBank/DDBJ databases">
        <authorList>
            <person name="Schikora-Tamarit M.A."/>
        </authorList>
    </citation>
    <scope>NUCLEOTIDE SEQUENCE</scope>
    <source>
        <strain evidence="10">NCAIM Y.01608</strain>
    </source>
</reference>
<evidence type="ECO:0000256" key="2">
    <source>
        <dbReference type="ARBA" id="ARBA00022741"/>
    </source>
</evidence>
<feature type="coiled-coil region" evidence="7">
    <location>
        <begin position="310"/>
        <end position="344"/>
    </location>
</feature>
<dbReference type="Proteomes" id="UP000788993">
    <property type="component" value="Unassembled WGS sequence"/>
</dbReference>
<evidence type="ECO:0000256" key="5">
    <source>
        <dbReference type="ARBA" id="ARBA00023128"/>
    </source>
</evidence>
<evidence type="ECO:0000256" key="1">
    <source>
        <dbReference type="ARBA" id="ARBA00004572"/>
    </source>
</evidence>
<dbReference type="Gene3D" id="1.10.8.60">
    <property type="match status" value="1"/>
</dbReference>
<dbReference type="AlphaFoldDB" id="A0A9P8TED5"/>
<gene>
    <name evidence="10" type="ORF">OGATHE_001616</name>
</gene>
<dbReference type="SMART" id="SM00382">
    <property type="entry name" value="AAA"/>
    <property type="match status" value="1"/>
</dbReference>
<feature type="region of interest" description="Disordered" evidence="8">
    <location>
        <begin position="108"/>
        <end position="138"/>
    </location>
</feature>
<keyword evidence="3" id="KW-1000">Mitochondrion outer membrane</keyword>
<dbReference type="Pfam" id="PF17862">
    <property type="entry name" value="AAA_lid_3"/>
    <property type="match status" value="1"/>
</dbReference>
<dbReference type="FunFam" id="3.40.50.300:FF:000538">
    <property type="entry name" value="ATPase family AAA domain-containing protein 1"/>
    <property type="match status" value="1"/>
</dbReference>